<dbReference type="PIRSF" id="PIRSF000443">
    <property type="entry name" value="Homoser_Ac_trans"/>
    <property type="match status" value="1"/>
</dbReference>
<protein>
    <submittedName>
        <fullName evidence="4">Unnamed protein product</fullName>
    </submittedName>
</protein>
<dbReference type="GO" id="GO:0004414">
    <property type="term" value="F:homoserine O-acetyltransferase activity"/>
    <property type="evidence" value="ECO:0007669"/>
    <property type="project" value="TreeGrafter"/>
</dbReference>
<dbReference type="GO" id="GO:0009086">
    <property type="term" value="P:methionine biosynthetic process"/>
    <property type="evidence" value="ECO:0007669"/>
    <property type="project" value="TreeGrafter"/>
</dbReference>
<name>A0A9W6YQE3_AMBMO</name>
<dbReference type="OrthoDB" id="444135at2759"/>
<comment type="caution">
    <text evidence="4">The sequence shown here is derived from an EMBL/GenBank/DDBJ whole genome shotgun (WGS) entry which is preliminary data.</text>
</comment>
<accession>A0A9W6YQE3</accession>
<evidence type="ECO:0000313" key="4">
    <source>
        <dbReference type="EMBL" id="GMG19769.1"/>
    </source>
</evidence>
<feature type="region of interest" description="Disordered" evidence="2">
    <location>
        <begin position="49"/>
        <end position="70"/>
    </location>
</feature>
<organism evidence="4 5">
    <name type="scientific">Ambrosiozyma monospora</name>
    <name type="common">Yeast</name>
    <name type="synonym">Endomycopsis monosporus</name>
    <dbReference type="NCBI Taxonomy" id="43982"/>
    <lineage>
        <taxon>Eukaryota</taxon>
        <taxon>Fungi</taxon>
        <taxon>Dikarya</taxon>
        <taxon>Ascomycota</taxon>
        <taxon>Saccharomycotina</taxon>
        <taxon>Pichiomycetes</taxon>
        <taxon>Pichiales</taxon>
        <taxon>Pichiaceae</taxon>
        <taxon>Ambrosiozyma</taxon>
    </lineage>
</organism>
<reference evidence="4" key="1">
    <citation type="submission" date="2023-04" db="EMBL/GenBank/DDBJ databases">
        <title>Ambrosiozyma monospora NBRC 1965.</title>
        <authorList>
            <person name="Ichikawa N."/>
            <person name="Sato H."/>
            <person name="Tonouchi N."/>
        </authorList>
    </citation>
    <scope>NUCLEOTIDE SEQUENCE</scope>
    <source>
        <strain evidence="4">NBRC 1965</strain>
    </source>
</reference>
<dbReference type="GO" id="GO:0005739">
    <property type="term" value="C:mitochondrion"/>
    <property type="evidence" value="ECO:0007669"/>
    <property type="project" value="TreeGrafter"/>
</dbReference>
<dbReference type="SUPFAM" id="SSF53474">
    <property type="entry name" value="alpha/beta-Hydrolases"/>
    <property type="match status" value="1"/>
</dbReference>
<keyword evidence="5" id="KW-1185">Reference proteome</keyword>
<gene>
    <name evidence="4" type="ORF">Amon01_000071900</name>
</gene>
<dbReference type="GO" id="GO:0009092">
    <property type="term" value="P:homoserine metabolic process"/>
    <property type="evidence" value="ECO:0007669"/>
    <property type="project" value="TreeGrafter"/>
</dbReference>
<dbReference type="PANTHER" id="PTHR32268:SF16">
    <property type="entry name" value="SERINE O-SUCCINYLTRANSFERASE"/>
    <property type="match status" value="1"/>
</dbReference>
<dbReference type="AlphaFoldDB" id="A0A9W6YQE3"/>
<dbReference type="Proteomes" id="UP001165063">
    <property type="component" value="Unassembled WGS sequence"/>
</dbReference>
<dbReference type="InterPro" id="IPR029058">
    <property type="entry name" value="AB_hydrolase_fold"/>
</dbReference>
<dbReference type="NCBIfam" id="NF001209">
    <property type="entry name" value="PRK00175.1"/>
    <property type="match status" value="1"/>
</dbReference>
<dbReference type="PANTHER" id="PTHR32268">
    <property type="entry name" value="HOMOSERINE O-ACETYLTRANSFERASE"/>
    <property type="match status" value="1"/>
</dbReference>
<evidence type="ECO:0000313" key="5">
    <source>
        <dbReference type="Proteomes" id="UP001165063"/>
    </source>
</evidence>
<dbReference type="GO" id="GO:0006535">
    <property type="term" value="P:cysteine biosynthetic process from serine"/>
    <property type="evidence" value="ECO:0007669"/>
    <property type="project" value="TreeGrafter"/>
</dbReference>
<dbReference type="InterPro" id="IPR000073">
    <property type="entry name" value="AB_hydrolase_1"/>
</dbReference>
<sequence length="482" mass="54236">MSTPTVSVFNTLLSQSISHQLAVLSKSSYPLICKHRKTQLRCFSASPKRFSPRPTNATKAAIQDSSREGGHLGHPQLSFPCLEKLEQRSKSLIESGPEPAYSKITAGNVEIYHSKEPVFLDYGGYLPEYQVAYESWGKLNADRSNAILIHTGLSASSHAKSTLKNPKKGWWENFIGPGKYLDTDKYFIICTNVIGGCFGSTGPSSTDPLTGLRYATTFPMLSVNDMVRVQHGLIKNHFKIDKLYASMGSSMGGMQSLAYAREFTDEVEKIISISGCAKSHPYSIAMRHCQRQALMTDPNWKKGYYYDGLLPHTGMKLAREIATITYRSGPEWESRFGVERADPSSVPALCPDFLIETYLDHAGDKWHLQYDPNSFLYISKAMDLFDLGARNQNKALKSRNQAEHIFNGEDIDARHLEYKPVELCTADEKQRGRQFTVEEAKEDLLQGLSKFAHKDVLVVGVESDILFPAWQQREIFTFGYHW</sequence>
<proteinExistence type="inferred from homology"/>
<dbReference type="NCBIfam" id="TIGR01392">
    <property type="entry name" value="homoserO_Ac_trn"/>
    <property type="match status" value="1"/>
</dbReference>
<dbReference type="HAMAP" id="MF_00296">
    <property type="entry name" value="MetX_acyltransf"/>
    <property type="match status" value="1"/>
</dbReference>
<dbReference type="Pfam" id="PF00561">
    <property type="entry name" value="Abhydrolase_1"/>
    <property type="match status" value="1"/>
</dbReference>
<dbReference type="InterPro" id="IPR008220">
    <property type="entry name" value="HAT_MetX-like"/>
</dbReference>
<dbReference type="GO" id="GO:0009001">
    <property type="term" value="F:serine O-acetyltransferase activity"/>
    <property type="evidence" value="ECO:0007669"/>
    <property type="project" value="TreeGrafter"/>
</dbReference>
<dbReference type="Gene3D" id="3.40.50.1820">
    <property type="entry name" value="alpha/beta hydrolase"/>
    <property type="match status" value="1"/>
</dbReference>
<evidence type="ECO:0000256" key="1">
    <source>
        <dbReference type="ARBA" id="ARBA00006886"/>
    </source>
</evidence>
<evidence type="ECO:0000259" key="3">
    <source>
        <dbReference type="Pfam" id="PF00561"/>
    </source>
</evidence>
<evidence type="ECO:0000256" key="2">
    <source>
        <dbReference type="SAM" id="MobiDB-lite"/>
    </source>
</evidence>
<comment type="similarity">
    <text evidence="1">Belongs to the AB hydrolase superfamily. MetX family.</text>
</comment>
<dbReference type="EMBL" id="BSXU01000201">
    <property type="protein sequence ID" value="GMG19769.1"/>
    <property type="molecule type" value="Genomic_DNA"/>
</dbReference>
<feature type="domain" description="AB hydrolase-1" evidence="3">
    <location>
        <begin position="146"/>
        <end position="408"/>
    </location>
</feature>